<name>A0A0R0FD21_SOYBN</name>
<evidence type="ECO:0000313" key="2">
    <source>
        <dbReference type="EMBL" id="KRG99956.1"/>
    </source>
</evidence>
<dbReference type="Gramene" id="KRG99956">
    <property type="protein sequence ID" value="KRG99956"/>
    <property type="gene ID" value="GLYMA_18G181900"/>
</dbReference>
<dbReference type="EMBL" id="CM000851">
    <property type="protein sequence ID" value="KRG99956.1"/>
    <property type="molecule type" value="Genomic_DNA"/>
</dbReference>
<reference evidence="2 3" key="1">
    <citation type="journal article" date="2010" name="Nature">
        <title>Genome sequence of the palaeopolyploid soybean.</title>
        <authorList>
            <person name="Schmutz J."/>
            <person name="Cannon S.B."/>
            <person name="Schlueter J."/>
            <person name="Ma J."/>
            <person name="Mitros T."/>
            <person name="Nelson W."/>
            <person name="Hyten D.L."/>
            <person name="Song Q."/>
            <person name="Thelen J.J."/>
            <person name="Cheng J."/>
            <person name="Xu D."/>
            <person name="Hellsten U."/>
            <person name="May G.D."/>
            <person name="Yu Y."/>
            <person name="Sakurai T."/>
            <person name="Umezawa T."/>
            <person name="Bhattacharyya M.K."/>
            <person name="Sandhu D."/>
            <person name="Valliyodan B."/>
            <person name="Lindquist E."/>
            <person name="Peto M."/>
            <person name="Grant D."/>
            <person name="Shu S."/>
            <person name="Goodstein D."/>
            <person name="Barry K."/>
            <person name="Futrell-Griggs M."/>
            <person name="Abernathy B."/>
            <person name="Du J."/>
            <person name="Tian Z."/>
            <person name="Zhu L."/>
            <person name="Gill N."/>
            <person name="Joshi T."/>
            <person name="Libault M."/>
            <person name="Sethuraman A."/>
            <person name="Zhang X.-C."/>
            <person name="Shinozaki K."/>
            <person name="Nguyen H.T."/>
            <person name="Wing R.A."/>
            <person name="Cregan P."/>
            <person name="Specht J."/>
            <person name="Grimwood J."/>
            <person name="Rokhsar D."/>
            <person name="Stacey G."/>
            <person name="Shoemaker R.C."/>
            <person name="Jackson S.A."/>
        </authorList>
    </citation>
    <scope>NUCLEOTIDE SEQUENCE [LARGE SCALE GENOMIC DNA]</scope>
    <source>
        <strain evidence="3">cv. Williams 82</strain>
        <tissue evidence="2">Callus</tissue>
    </source>
</reference>
<gene>
    <name evidence="2" type="ORF">GLYMA_18G181900</name>
</gene>
<dbReference type="InParanoid" id="A0A0R0FD21"/>
<evidence type="ECO:0000256" key="1">
    <source>
        <dbReference type="SAM" id="MobiDB-lite"/>
    </source>
</evidence>
<reference evidence="3" key="2">
    <citation type="submission" date="2018-02" db="UniProtKB">
        <authorList>
            <consortium name="EnsemblPlants"/>
        </authorList>
    </citation>
    <scope>IDENTIFICATION</scope>
    <source>
        <strain evidence="3">Williams 82</strain>
    </source>
</reference>
<feature type="region of interest" description="Disordered" evidence="1">
    <location>
        <begin position="115"/>
        <end position="137"/>
    </location>
</feature>
<evidence type="ECO:0000313" key="3">
    <source>
        <dbReference type="EnsemblPlants" id="KRG99956"/>
    </source>
</evidence>
<accession>A0A0R0FD21</accession>
<feature type="compositionally biased region" description="Polar residues" evidence="1">
    <location>
        <begin position="128"/>
        <end position="137"/>
    </location>
</feature>
<dbReference type="AlphaFoldDB" id="A0A0R0FD21"/>
<protein>
    <submittedName>
        <fullName evidence="2 3">Uncharacterized protein</fullName>
    </submittedName>
</protein>
<dbReference type="EnsemblPlants" id="KRG99956">
    <property type="protein sequence ID" value="KRG99956"/>
    <property type="gene ID" value="GLYMA_18G181900"/>
</dbReference>
<keyword evidence="4" id="KW-1185">Reference proteome</keyword>
<organism evidence="2">
    <name type="scientific">Glycine max</name>
    <name type="common">Soybean</name>
    <name type="synonym">Glycine hispida</name>
    <dbReference type="NCBI Taxonomy" id="3847"/>
    <lineage>
        <taxon>Eukaryota</taxon>
        <taxon>Viridiplantae</taxon>
        <taxon>Streptophyta</taxon>
        <taxon>Embryophyta</taxon>
        <taxon>Tracheophyta</taxon>
        <taxon>Spermatophyta</taxon>
        <taxon>Magnoliopsida</taxon>
        <taxon>eudicotyledons</taxon>
        <taxon>Gunneridae</taxon>
        <taxon>Pentapetalae</taxon>
        <taxon>rosids</taxon>
        <taxon>fabids</taxon>
        <taxon>Fabales</taxon>
        <taxon>Fabaceae</taxon>
        <taxon>Papilionoideae</taxon>
        <taxon>50 kb inversion clade</taxon>
        <taxon>NPAAA clade</taxon>
        <taxon>indigoferoid/millettioid clade</taxon>
        <taxon>Phaseoleae</taxon>
        <taxon>Glycine</taxon>
        <taxon>Glycine subgen. Soja</taxon>
    </lineage>
</organism>
<proteinExistence type="predicted"/>
<dbReference type="Proteomes" id="UP000008827">
    <property type="component" value="Chromosome 18"/>
</dbReference>
<sequence>MSHIKIRRSYPLPSLSTPLLKTVLLHHIVAFSFKLGTHPDETNLFPKIAALWEKLIGQQVFKGRDRGSNSTKQFWRIQRKKRERVREEWWHVLVPKTSPSYLPTLSSCHREIHNYPPQPPHADAKNRWSLNNNHQTL</sequence>
<reference evidence="2" key="3">
    <citation type="submission" date="2018-07" db="EMBL/GenBank/DDBJ databases">
        <title>WGS assembly of Glycine max.</title>
        <authorList>
            <person name="Schmutz J."/>
            <person name="Cannon S."/>
            <person name="Schlueter J."/>
            <person name="Ma J."/>
            <person name="Mitros T."/>
            <person name="Nelson W."/>
            <person name="Hyten D."/>
            <person name="Song Q."/>
            <person name="Thelen J."/>
            <person name="Cheng J."/>
            <person name="Xu D."/>
            <person name="Hellsten U."/>
            <person name="May G."/>
            <person name="Yu Y."/>
            <person name="Sakurai T."/>
            <person name="Umezawa T."/>
            <person name="Bhattacharyya M."/>
            <person name="Sandhu D."/>
            <person name="Valliyodan B."/>
            <person name="Lindquist E."/>
            <person name="Peto M."/>
            <person name="Grant D."/>
            <person name="Shu S."/>
            <person name="Goodstein D."/>
            <person name="Barry K."/>
            <person name="Futrell-Griggs M."/>
            <person name="Abernathy B."/>
            <person name="Du J."/>
            <person name="Tian Z."/>
            <person name="Zhu L."/>
            <person name="Gill N."/>
            <person name="Joshi T."/>
            <person name="Libault M."/>
            <person name="Sethuraman A."/>
            <person name="Zhang X."/>
            <person name="Shinozaki K."/>
            <person name="Nguyen H."/>
            <person name="Wing R."/>
            <person name="Cregan P."/>
            <person name="Specht J."/>
            <person name="Grimwood J."/>
            <person name="Rokhsar D."/>
            <person name="Stacey G."/>
            <person name="Shoemaker R."/>
            <person name="Jackson S."/>
        </authorList>
    </citation>
    <scope>NUCLEOTIDE SEQUENCE</scope>
    <source>
        <tissue evidence="2">Callus</tissue>
    </source>
</reference>
<evidence type="ECO:0000313" key="4">
    <source>
        <dbReference type="Proteomes" id="UP000008827"/>
    </source>
</evidence>